<gene>
    <name evidence="5" type="ORF">IRJ18_14155</name>
</gene>
<dbReference type="InterPro" id="IPR037923">
    <property type="entry name" value="HTH-like"/>
</dbReference>
<dbReference type="PRINTS" id="PR00032">
    <property type="entry name" value="HTHARAC"/>
</dbReference>
<dbReference type="Pfam" id="PF02311">
    <property type="entry name" value="AraC_binding"/>
    <property type="match status" value="1"/>
</dbReference>
<organism evidence="5 6">
    <name type="scientific">Mucilaginibacter boryungensis</name>
    <dbReference type="NCBI Taxonomy" id="768480"/>
    <lineage>
        <taxon>Bacteria</taxon>
        <taxon>Pseudomonadati</taxon>
        <taxon>Bacteroidota</taxon>
        <taxon>Sphingobacteriia</taxon>
        <taxon>Sphingobacteriales</taxon>
        <taxon>Sphingobacteriaceae</taxon>
        <taxon>Mucilaginibacter</taxon>
    </lineage>
</organism>
<dbReference type="InterPro" id="IPR009057">
    <property type="entry name" value="Homeodomain-like_sf"/>
</dbReference>
<dbReference type="Proteomes" id="UP000632774">
    <property type="component" value="Unassembled WGS sequence"/>
</dbReference>
<accession>A0ABR9XJE1</accession>
<name>A0ABR9XJE1_9SPHI</name>
<evidence type="ECO:0000256" key="2">
    <source>
        <dbReference type="ARBA" id="ARBA00023125"/>
    </source>
</evidence>
<dbReference type="Gene3D" id="1.10.10.60">
    <property type="entry name" value="Homeodomain-like"/>
    <property type="match status" value="1"/>
</dbReference>
<dbReference type="SMART" id="SM00342">
    <property type="entry name" value="HTH_ARAC"/>
    <property type="match status" value="1"/>
</dbReference>
<dbReference type="Pfam" id="PF12833">
    <property type="entry name" value="HTH_18"/>
    <property type="match status" value="1"/>
</dbReference>
<sequence>MNKAKFPVYDISSISNFTKDDIMISRFAPYLAVHKNLLLPHKHDFYHLVLFTTGAGSHVIDFQSFPVNPYQIYFMVPGQVHSWNFKGPVDGYVINFSVSFFNSFLHHADYLSQFAFFDGISTDQVIDIPENAQNRVGNLFEQLIAESESPGRMGADMVRVLMLELFITISRLQNEKPMTELLSYNYTLLKNFQQLIDKNFTKLRMPHEYAAMLYITPNHLNALCNDVLGISAGEVIRRRVTLEAKRLLINFKLSITEIARQLNFQDNSYFTKFFKKQEGLAPEEFRKSLKQE</sequence>
<dbReference type="SUPFAM" id="SSF46689">
    <property type="entry name" value="Homeodomain-like"/>
    <property type="match status" value="1"/>
</dbReference>
<reference evidence="5 6" key="1">
    <citation type="submission" date="2020-10" db="EMBL/GenBank/DDBJ databases">
        <title>Mucilaginibacter mali sp. nov., isolated from rhizosphere soil of apple orchard.</title>
        <authorList>
            <person name="Lee J.-S."/>
            <person name="Kim H.S."/>
            <person name="Kim J.-S."/>
        </authorList>
    </citation>
    <scope>NUCLEOTIDE SEQUENCE [LARGE SCALE GENOMIC DNA]</scope>
    <source>
        <strain evidence="5 6">KCTC 23157</strain>
    </source>
</reference>
<dbReference type="InterPro" id="IPR018060">
    <property type="entry name" value="HTH_AraC"/>
</dbReference>
<dbReference type="InterPro" id="IPR020449">
    <property type="entry name" value="Tscrpt_reg_AraC-type_HTH"/>
</dbReference>
<comment type="caution">
    <text evidence="5">The sequence shown here is derived from an EMBL/GenBank/DDBJ whole genome shotgun (WGS) entry which is preliminary data.</text>
</comment>
<keyword evidence="2" id="KW-0238">DNA-binding</keyword>
<feature type="domain" description="HTH araC/xylS-type" evidence="4">
    <location>
        <begin position="190"/>
        <end position="288"/>
    </location>
</feature>
<evidence type="ECO:0000313" key="6">
    <source>
        <dbReference type="Proteomes" id="UP000632774"/>
    </source>
</evidence>
<dbReference type="EMBL" id="JADFFM010000002">
    <property type="protein sequence ID" value="MBE9667512.1"/>
    <property type="molecule type" value="Genomic_DNA"/>
</dbReference>
<dbReference type="PANTHER" id="PTHR43280:SF32">
    <property type="entry name" value="TRANSCRIPTIONAL REGULATORY PROTEIN"/>
    <property type="match status" value="1"/>
</dbReference>
<protein>
    <submittedName>
        <fullName evidence="5">Helix-turn-helix domain-containing protein</fullName>
    </submittedName>
</protein>
<evidence type="ECO:0000256" key="1">
    <source>
        <dbReference type="ARBA" id="ARBA00023015"/>
    </source>
</evidence>
<dbReference type="PROSITE" id="PS01124">
    <property type="entry name" value="HTH_ARAC_FAMILY_2"/>
    <property type="match status" value="1"/>
</dbReference>
<evidence type="ECO:0000313" key="5">
    <source>
        <dbReference type="EMBL" id="MBE9667512.1"/>
    </source>
</evidence>
<dbReference type="RefSeq" id="WP_194106974.1">
    <property type="nucleotide sequence ID" value="NZ_JADFFM010000002.1"/>
</dbReference>
<evidence type="ECO:0000256" key="3">
    <source>
        <dbReference type="ARBA" id="ARBA00023163"/>
    </source>
</evidence>
<keyword evidence="1" id="KW-0805">Transcription regulation</keyword>
<dbReference type="PANTHER" id="PTHR43280">
    <property type="entry name" value="ARAC-FAMILY TRANSCRIPTIONAL REGULATOR"/>
    <property type="match status" value="1"/>
</dbReference>
<dbReference type="SUPFAM" id="SSF51215">
    <property type="entry name" value="Regulatory protein AraC"/>
    <property type="match status" value="1"/>
</dbReference>
<dbReference type="InterPro" id="IPR003313">
    <property type="entry name" value="AraC-bd"/>
</dbReference>
<keyword evidence="6" id="KW-1185">Reference proteome</keyword>
<evidence type="ECO:0000259" key="4">
    <source>
        <dbReference type="PROSITE" id="PS01124"/>
    </source>
</evidence>
<proteinExistence type="predicted"/>
<keyword evidence="3" id="KW-0804">Transcription</keyword>